<feature type="domain" description="Thioredoxin" evidence="12">
    <location>
        <begin position="48"/>
        <end position="218"/>
    </location>
</feature>
<keyword evidence="6" id="KW-1015">Disulfide bond</keyword>
<evidence type="ECO:0000256" key="1">
    <source>
        <dbReference type="ARBA" id="ARBA00003330"/>
    </source>
</evidence>
<dbReference type="EMBL" id="CP002534">
    <property type="protein sequence ID" value="ADY28752.1"/>
    <property type="molecule type" value="Genomic_DNA"/>
</dbReference>
<dbReference type="STRING" id="867900.Celly_0921"/>
<protein>
    <recommendedName>
        <fullName evidence="2">thioredoxin-dependent peroxiredoxin</fullName>
        <ecNumber evidence="2">1.11.1.24</ecNumber>
    </recommendedName>
    <alternativeName>
        <fullName evidence="8">Thioredoxin peroxidase</fullName>
    </alternativeName>
    <alternativeName>
        <fullName evidence="10">Thioredoxin-dependent peroxiredoxin Bcp</fullName>
    </alternativeName>
</protein>
<dbReference type="KEGG" id="cly:Celly_0921"/>
<dbReference type="GO" id="GO:0005737">
    <property type="term" value="C:cytoplasm"/>
    <property type="evidence" value="ECO:0007669"/>
    <property type="project" value="TreeGrafter"/>
</dbReference>
<evidence type="ECO:0000256" key="7">
    <source>
        <dbReference type="ARBA" id="ARBA00023284"/>
    </source>
</evidence>
<dbReference type="GO" id="GO:0045454">
    <property type="term" value="P:cell redox homeostasis"/>
    <property type="evidence" value="ECO:0007669"/>
    <property type="project" value="TreeGrafter"/>
</dbReference>
<evidence type="ECO:0000256" key="3">
    <source>
        <dbReference type="ARBA" id="ARBA00022559"/>
    </source>
</evidence>
<evidence type="ECO:0000256" key="9">
    <source>
        <dbReference type="ARBA" id="ARBA00038489"/>
    </source>
</evidence>
<evidence type="ECO:0000259" key="12">
    <source>
        <dbReference type="PROSITE" id="PS51352"/>
    </source>
</evidence>
<dbReference type="GO" id="GO:0034599">
    <property type="term" value="P:cellular response to oxidative stress"/>
    <property type="evidence" value="ECO:0007669"/>
    <property type="project" value="TreeGrafter"/>
</dbReference>
<evidence type="ECO:0000256" key="4">
    <source>
        <dbReference type="ARBA" id="ARBA00022862"/>
    </source>
</evidence>
<dbReference type="Gene3D" id="3.40.30.10">
    <property type="entry name" value="Glutaredoxin"/>
    <property type="match status" value="1"/>
</dbReference>
<comment type="similarity">
    <text evidence="9">Belongs to the peroxiredoxin family. BCP/PrxQ subfamily.</text>
</comment>
<dbReference type="InterPro" id="IPR050924">
    <property type="entry name" value="Peroxiredoxin_BCP/PrxQ"/>
</dbReference>
<evidence type="ECO:0000256" key="11">
    <source>
        <dbReference type="ARBA" id="ARBA00049091"/>
    </source>
</evidence>
<dbReference type="Pfam" id="PF00578">
    <property type="entry name" value="AhpC-TSA"/>
    <property type="match status" value="1"/>
</dbReference>
<dbReference type="EC" id="1.11.1.24" evidence="2"/>
<dbReference type="GO" id="GO:0008379">
    <property type="term" value="F:thioredoxin peroxidase activity"/>
    <property type="evidence" value="ECO:0007669"/>
    <property type="project" value="TreeGrafter"/>
</dbReference>
<dbReference type="SUPFAM" id="SSF52833">
    <property type="entry name" value="Thioredoxin-like"/>
    <property type="match status" value="1"/>
</dbReference>
<evidence type="ECO:0000256" key="10">
    <source>
        <dbReference type="ARBA" id="ARBA00042639"/>
    </source>
</evidence>
<dbReference type="HOGENOM" id="CLU_042529_5_0_10"/>
<evidence type="ECO:0000256" key="5">
    <source>
        <dbReference type="ARBA" id="ARBA00023002"/>
    </source>
</evidence>
<keyword evidence="7" id="KW-0676">Redox-active center</keyword>
<sequence length="218" mass="24339">MNTEHTNLKDALSAKQAAWETNASEAQKEMTTENLEAIVATQFLENAVNVGDKIIDFTLKNALGECTNLQSVLDNGPVILTWYRGGWCPYCNITLQYLQNSLPEFKKYGANLLALTPELPDKSLSTSEKHDLQFEVLSDVGNKIAKQYGLVYKLTDALSEIYQNKLGLKNYNGDDSSELPITATYVIDAKGIVQYAFLDADYRKRAEISEIIDVLKTL</sequence>
<evidence type="ECO:0000313" key="13">
    <source>
        <dbReference type="EMBL" id="ADY28752.1"/>
    </source>
</evidence>
<gene>
    <name evidence="13" type="ordered locus">Celly_0921</name>
</gene>
<dbReference type="PANTHER" id="PTHR42801">
    <property type="entry name" value="THIOREDOXIN-DEPENDENT PEROXIDE REDUCTASE"/>
    <property type="match status" value="1"/>
</dbReference>
<keyword evidence="4" id="KW-0049">Antioxidant</keyword>
<dbReference type="InterPro" id="IPR036249">
    <property type="entry name" value="Thioredoxin-like_sf"/>
</dbReference>
<comment type="function">
    <text evidence="1">Thiol-specific peroxidase that catalyzes the reduction of hydrogen peroxide and organic hydroperoxides to water and alcohols, respectively. Plays a role in cell protection against oxidative stress by detoxifying peroxides and as sensor of hydrogen peroxide-mediated signaling events.</text>
</comment>
<dbReference type="InterPro" id="IPR013766">
    <property type="entry name" value="Thioredoxin_domain"/>
</dbReference>
<dbReference type="RefSeq" id="WP_013620500.1">
    <property type="nucleotide sequence ID" value="NC_015167.1"/>
</dbReference>
<keyword evidence="14" id="KW-1185">Reference proteome</keyword>
<accession>F0RDK4</accession>
<evidence type="ECO:0000256" key="8">
    <source>
        <dbReference type="ARBA" id="ARBA00032824"/>
    </source>
</evidence>
<proteinExistence type="inferred from homology"/>
<dbReference type="InterPro" id="IPR000866">
    <property type="entry name" value="AhpC/TSA"/>
</dbReference>
<dbReference type="PROSITE" id="PS51352">
    <property type="entry name" value="THIOREDOXIN_2"/>
    <property type="match status" value="1"/>
</dbReference>
<dbReference type="AlphaFoldDB" id="F0RDK4"/>
<reference evidence="13 14" key="1">
    <citation type="journal article" date="2011" name="Stand. Genomic Sci.">
        <title>Complete genome sequence of Cellulophaga lytica type strain (LIM- 21).</title>
        <authorList>
            <person name="Pati A."/>
            <person name="Abt B."/>
            <person name="Teshima H."/>
            <person name="Nolan M."/>
            <person name="Lapidus A."/>
            <person name="Lucas S."/>
            <person name="Hammon N."/>
            <person name="Deshpande S."/>
            <person name="Cheng J.F."/>
            <person name="Tapia R."/>
            <person name="Han C."/>
            <person name="Goodwin L."/>
            <person name="Pitluck S."/>
            <person name="Liolios K."/>
            <person name="Pagani I."/>
            <person name="Mavromatis K."/>
            <person name="Ovchinikova G."/>
            <person name="Chen A."/>
            <person name="Palaniappan K."/>
            <person name="Land M."/>
            <person name="Hauser L."/>
            <person name="Jeffries C.D."/>
            <person name="Detter J.C."/>
            <person name="Brambilla E.M."/>
            <person name="Kannan K.P."/>
            <person name="Rohde M."/>
            <person name="Spring S."/>
            <person name="Goker M."/>
            <person name="Woyke T."/>
            <person name="Bristow J."/>
            <person name="Eisen J.A."/>
            <person name="Markowitz V."/>
            <person name="Hugenholtz P."/>
            <person name="Kyrpides N.C."/>
            <person name="Klenk H.P."/>
            <person name="Ivanova N."/>
        </authorList>
    </citation>
    <scope>NUCLEOTIDE SEQUENCE [LARGE SCALE GENOMIC DNA]</scope>
    <source>
        <strain evidence="14">ATCC 23178 / DSM 7489 / JCM 8516 / NBRC 14961 / NCIMB 1423 / VKM B-1433 / Cy l20</strain>
    </source>
</reference>
<dbReference type="PANTHER" id="PTHR42801:SF7">
    <property type="entry name" value="SLL1159 PROTEIN"/>
    <property type="match status" value="1"/>
</dbReference>
<dbReference type="Proteomes" id="UP000007487">
    <property type="component" value="Chromosome"/>
</dbReference>
<evidence type="ECO:0000313" key="14">
    <source>
        <dbReference type="Proteomes" id="UP000007487"/>
    </source>
</evidence>
<organism evidence="13 14">
    <name type="scientific">Cellulophaga lytica (strain ATCC 23178 / DSM 7489 / JCM 8516 / NBRC 14961 / NCIMB 1423 / VKM B-1433 / Cy l20)</name>
    <dbReference type="NCBI Taxonomy" id="867900"/>
    <lineage>
        <taxon>Bacteria</taxon>
        <taxon>Pseudomonadati</taxon>
        <taxon>Bacteroidota</taxon>
        <taxon>Flavobacteriia</taxon>
        <taxon>Flavobacteriales</taxon>
        <taxon>Flavobacteriaceae</taxon>
        <taxon>Cellulophaga</taxon>
    </lineage>
</organism>
<evidence type="ECO:0000256" key="2">
    <source>
        <dbReference type="ARBA" id="ARBA00013017"/>
    </source>
</evidence>
<name>F0RDK4_CELLC</name>
<comment type="catalytic activity">
    <reaction evidence="11">
        <text>a hydroperoxide + [thioredoxin]-dithiol = an alcohol + [thioredoxin]-disulfide + H2O</text>
        <dbReference type="Rhea" id="RHEA:62620"/>
        <dbReference type="Rhea" id="RHEA-COMP:10698"/>
        <dbReference type="Rhea" id="RHEA-COMP:10700"/>
        <dbReference type="ChEBI" id="CHEBI:15377"/>
        <dbReference type="ChEBI" id="CHEBI:29950"/>
        <dbReference type="ChEBI" id="CHEBI:30879"/>
        <dbReference type="ChEBI" id="CHEBI:35924"/>
        <dbReference type="ChEBI" id="CHEBI:50058"/>
        <dbReference type="EC" id="1.11.1.24"/>
    </reaction>
</comment>
<keyword evidence="3" id="KW-0575">Peroxidase</keyword>
<keyword evidence="5" id="KW-0560">Oxidoreductase</keyword>
<dbReference type="eggNOG" id="COG1225">
    <property type="taxonomic scope" value="Bacteria"/>
</dbReference>
<evidence type="ECO:0000256" key="6">
    <source>
        <dbReference type="ARBA" id="ARBA00023157"/>
    </source>
</evidence>
<dbReference type="CDD" id="cd02970">
    <property type="entry name" value="PRX_like2"/>
    <property type="match status" value="1"/>
</dbReference>
<dbReference type="OrthoDB" id="9809746at2"/>